<proteinExistence type="inferred from homology"/>
<dbReference type="EMBL" id="JACHMY010000001">
    <property type="protein sequence ID" value="MBB5838580.1"/>
    <property type="molecule type" value="Genomic_DNA"/>
</dbReference>
<feature type="region of interest" description="Disordered" evidence="3">
    <location>
        <begin position="496"/>
        <end position="515"/>
    </location>
</feature>
<dbReference type="GO" id="GO:0016787">
    <property type="term" value="F:hydrolase activity"/>
    <property type="evidence" value="ECO:0007669"/>
    <property type="project" value="UniProtKB-KW"/>
</dbReference>
<evidence type="ECO:0000259" key="6">
    <source>
        <dbReference type="Pfam" id="PF08386"/>
    </source>
</evidence>
<dbReference type="InterPro" id="IPR029058">
    <property type="entry name" value="AB_hydrolase_fold"/>
</dbReference>
<evidence type="ECO:0000313" key="8">
    <source>
        <dbReference type="Proteomes" id="UP000549971"/>
    </source>
</evidence>
<comment type="caution">
    <text evidence="7">The sequence shown here is derived from an EMBL/GenBank/DDBJ whole genome shotgun (WGS) entry which is preliminary data.</text>
</comment>
<feature type="domain" description="AB hydrolase-1" evidence="5">
    <location>
        <begin position="86"/>
        <end position="240"/>
    </location>
</feature>
<dbReference type="RefSeq" id="WP_184799511.1">
    <property type="nucleotide sequence ID" value="NZ_JACHMY010000001.1"/>
</dbReference>
<dbReference type="Pfam" id="PF00561">
    <property type="entry name" value="Abhydrolase_1"/>
    <property type="match status" value="1"/>
</dbReference>
<keyword evidence="4" id="KW-0732">Signal</keyword>
<dbReference type="SUPFAM" id="SSF53474">
    <property type="entry name" value="alpha/beta-Hydrolases"/>
    <property type="match status" value="1"/>
</dbReference>
<reference evidence="7 8" key="1">
    <citation type="submission" date="2020-08" db="EMBL/GenBank/DDBJ databases">
        <title>Sequencing the genomes of 1000 actinobacteria strains.</title>
        <authorList>
            <person name="Klenk H.-P."/>
        </authorList>
    </citation>
    <scope>NUCLEOTIDE SEQUENCE [LARGE SCALE GENOMIC DNA]</scope>
    <source>
        <strain evidence="7 8">DSM 28967</strain>
    </source>
</reference>
<keyword evidence="2" id="KW-0378">Hydrolase</keyword>
<dbReference type="Gene3D" id="3.40.50.1820">
    <property type="entry name" value="alpha/beta hydrolase"/>
    <property type="match status" value="1"/>
</dbReference>
<dbReference type="AlphaFoldDB" id="A0A7W9JAW5"/>
<feature type="compositionally biased region" description="Polar residues" evidence="3">
    <location>
        <begin position="499"/>
        <end position="515"/>
    </location>
</feature>
<dbReference type="InterPro" id="IPR051601">
    <property type="entry name" value="Serine_prot/Carboxylest_S33"/>
</dbReference>
<organism evidence="7 8">
    <name type="scientific">Kribbella italica</name>
    <dbReference type="NCBI Taxonomy" id="1540520"/>
    <lineage>
        <taxon>Bacteria</taxon>
        <taxon>Bacillati</taxon>
        <taxon>Actinomycetota</taxon>
        <taxon>Actinomycetes</taxon>
        <taxon>Propionibacteriales</taxon>
        <taxon>Kribbellaceae</taxon>
        <taxon>Kribbella</taxon>
    </lineage>
</organism>
<accession>A0A7W9JAW5</accession>
<evidence type="ECO:0000256" key="1">
    <source>
        <dbReference type="ARBA" id="ARBA00010088"/>
    </source>
</evidence>
<protein>
    <submittedName>
        <fullName evidence="7">Pimeloyl-ACP methyl ester carboxylesterase</fullName>
    </submittedName>
</protein>
<evidence type="ECO:0000259" key="5">
    <source>
        <dbReference type="Pfam" id="PF00561"/>
    </source>
</evidence>
<dbReference type="PANTHER" id="PTHR43248:SF30">
    <property type="entry name" value="AB HYDROLASE-1 DOMAIN-CONTAINING PROTEIN"/>
    <property type="match status" value="1"/>
</dbReference>
<name>A0A7W9JAW5_9ACTN</name>
<dbReference type="InterPro" id="IPR000073">
    <property type="entry name" value="AB_hydrolase_1"/>
</dbReference>
<keyword evidence="8" id="KW-1185">Reference proteome</keyword>
<evidence type="ECO:0000256" key="2">
    <source>
        <dbReference type="ARBA" id="ARBA00022801"/>
    </source>
</evidence>
<feature type="signal peptide" evidence="4">
    <location>
        <begin position="1"/>
        <end position="29"/>
    </location>
</feature>
<gene>
    <name evidence="7" type="ORF">HDA39_005314</name>
</gene>
<feature type="domain" description="Peptidase S33 tripeptidyl aminopeptidase-like C-terminal" evidence="6">
    <location>
        <begin position="402"/>
        <end position="494"/>
    </location>
</feature>
<dbReference type="Proteomes" id="UP000549971">
    <property type="component" value="Unassembled WGS sequence"/>
</dbReference>
<feature type="chain" id="PRO_5031262075" evidence="4">
    <location>
        <begin position="30"/>
        <end position="515"/>
    </location>
</feature>
<evidence type="ECO:0000256" key="3">
    <source>
        <dbReference type="SAM" id="MobiDB-lite"/>
    </source>
</evidence>
<dbReference type="PANTHER" id="PTHR43248">
    <property type="entry name" value="2-SUCCINYL-6-HYDROXY-2,4-CYCLOHEXADIENE-1-CARBOXYLATE SYNTHASE"/>
    <property type="match status" value="1"/>
</dbReference>
<sequence length="515" mass="55176">MTWKRLTRPAAAGSALLLLAAGLVSQAAAAEPQRTREITWSPCAEAPALSCGTITLPVDWAKPNGATFELALAKRPADDPASSKGPLFINPGGPGGSGVSMAFGAGAQFSPAVLRSFDIIGVDPRGVARSHPVVCTATALDRPGYTVLPRTPAEYTALTAYNKQLAADCRQQTGLLYDHVDSVSVARDLDAVRAALGADKLNWYGASYGTLMGQMYAELFPHRIRSMVNDGNMDHSLGKWPFLLSEGAFAEDSFEQFVKWCGQSPNCALNGQDVPKLYAELLAKADAGELVDPADGTKVSTWALLDVTQFYFSRPRWVQLGQLLASLHSGKQTATTLRSAKSELATTRGPQRQATDELVEDVRPHFCQDWSVPVSDFRELDAMYKTSLKVAPNMRASVLALSSITSCIGLPKVNNPQHRLNVKGAPTILMLNGIHDPATGYAWALNAKQQLGKGAVLVTYEGAGHVVYSRTACTRAAADNYLLDLTVPPNGTRCAANNPALTTHTQDPPNTTARW</sequence>
<comment type="similarity">
    <text evidence="1">Belongs to the peptidase S33 family.</text>
</comment>
<evidence type="ECO:0000313" key="7">
    <source>
        <dbReference type="EMBL" id="MBB5838580.1"/>
    </source>
</evidence>
<dbReference type="InterPro" id="IPR013595">
    <property type="entry name" value="Pept_S33_TAP-like_C"/>
</dbReference>
<evidence type="ECO:0000256" key="4">
    <source>
        <dbReference type="SAM" id="SignalP"/>
    </source>
</evidence>
<dbReference type="Pfam" id="PF08386">
    <property type="entry name" value="Abhydrolase_4"/>
    <property type="match status" value="1"/>
</dbReference>